<sequence length="578" mass="63190">MTLASSLALKLLAAVCSSSAPRLVPLALLLLANRCEAAGTICNNSWYCSSGCPTHVYGTSLCDGTYKGTTGLRNNRLSGAIPAMLPRSRPSSSAPPANSRPIFDLLRNNQLAYSNVEYICRGAESAECFGVPPDGCSAFVEMQLSLTDPNKCVVCDDQTAGLVLVGVCILIGIVALVAFVRLVVRHPAALKRWVSTAAILINHAQTASIIASMRLEWPQSLVAIASALKHVALCRRRLDIADTAELVLSLIYSLLFTFGWSLVLEFVAYAVDDFERIFECEVDGFERPCVTGIPPAFFTEPVLGALLLVLLIRFFGNVLAFKRGVNSGVWRRPTNPCFACRSSERSQSFGRPIPPRRLERQVAYLVGRFARHAPRWQIVIWLRQLLVLLLAYISDVVFVTTDNFDTAEETFDAVRYAIATVAIAVTLVFWRLHRRALPFAFRFQNALKSCLYGATALFLTLAMVYTALPADPVALRVSVEALMATVLLGSLIIGAVYSVRQLRQMRRALARVDLSAILSAADSKIDGSIADRLRDGSVRLLRCSWLASPASDAFLGRDASGAVIMKRRQDLPAEADVR</sequence>
<dbReference type="Proteomes" id="UP000013827">
    <property type="component" value="Unassembled WGS sequence"/>
</dbReference>
<keyword evidence="2" id="KW-0732">Signal</keyword>
<feature type="transmembrane region" description="Helical" evidence="1">
    <location>
        <begin position="246"/>
        <end position="269"/>
    </location>
</feature>
<feature type="transmembrane region" description="Helical" evidence="1">
    <location>
        <begin position="378"/>
        <end position="401"/>
    </location>
</feature>
<accession>A0A0D3KH30</accession>
<protein>
    <recommendedName>
        <fullName evidence="5">TRP C-terminal domain-containing protein</fullName>
    </recommendedName>
</protein>
<feature type="transmembrane region" description="Helical" evidence="1">
    <location>
        <begin position="160"/>
        <end position="184"/>
    </location>
</feature>
<keyword evidence="1" id="KW-0812">Transmembrane</keyword>
<evidence type="ECO:0000256" key="2">
    <source>
        <dbReference type="SAM" id="SignalP"/>
    </source>
</evidence>
<dbReference type="AlphaFoldDB" id="A0A0D3KH30"/>
<name>A0A0D3KH30_EMIH1</name>
<keyword evidence="1" id="KW-0472">Membrane</keyword>
<dbReference type="KEGG" id="ehx:EMIHUDRAFT_110918"/>
<evidence type="ECO:0000313" key="4">
    <source>
        <dbReference type="Proteomes" id="UP000013827"/>
    </source>
</evidence>
<evidence type="ECO:0000313" key="3">
    <source>
        <dbReference type="EnsemblProtists" id="EOD35065"/>
    </source>
</evidence>
<keyword evidence="1" id="KW-1133">Transmembrane helix</keyword>
<reference evidence="4" key="1">
    <citation type="journal article" date="2013" name="Nature">
        <title>Pan genome of the phytoplankton Emiliania underpins its global distribution.</title>
        <authorList>
            <person name="Read B.A."/>
            <person name="Kegel J."/>
            <person name="Klute M.J."/>
            <person name="Kuo A."/>
            <person name="Lefebvre S.C."/>
            <person name="Maumus F."/>
            <person name="Mayer C."/>
            <person name="Miller J."/>
            <person name="Monier A."/>
            <person name="Salamov A."/>
            <person name="Young J."/>
            <person name="Aguilar M."/>
            <person name="Claverie J.M."/>
            <person name="Frickenhaus S."/>
            <person name="Gonzalez K."/>
            <person name="Herman E.K."/>
            <person name="Lin Y.C."/>
            <person name="Napier J."/>
            <person name="Ogata H."/>
            <person name="Sarno A.F."/>
            <person name="Shmutz J."/>
            <person name="Schroeder D."/>
            <person name="de Vargas C."/>
            <person name="Verret F."/>
            <person name="von Dassow P."/>
            <person name="Valentin K."/>
            <person name="Van de Peer Y."/>
            <person name="Wheeler G."/>
            <person name="Dacks J.B."/>
            <person name="Delwiche C.F."/>
            <person name="Dyhrman S.T."/>
            <person name="Glockner G."/>
            <person name="John U."/>
            <person name="Richards T."/>
            <person name="Worden A.Z."/>
            <person name="Zhang X."/>
            <person name="Grigoriev I.V."/>
            <person name="Allen A.E."/>
            <person name="Bidle K."/>
            <person name="Borodovsky M."/>
            <person name="Bowler C."/>
            <person name="Brownlee C."/>
            <person name="Cock J.M."/>
            <person name="Elias M."/>
            <person name="Gladyshev V.N."/>
            <person name="Groth M."/>
            <person name="Guda C."/>
            <person name="Hadaegh A."/>
            <person name="Iglesias-Rodriguez M.D."/>
            <person name="Jenkins J."/>
            <person name="Jones B.M."/>
            <person name="Lawson T."/>
            <person name="Leese F."/>
            <person name="Lindquist E."/>
            <person name="Lobanov A."/>
            <person name="Lomsadze A."/>
            <person name="Malik S.B."/>
            <person name="Marsh M.E."/>
            <person name="Mackinder L."/>
            <person name="Mock T."/>
            <person name="Mueller-Roeber B."/>
            <person name="Pagarete A."/>
            <person name="Parker M."/>
            <person name="Probert I."/>
            <person name="Quesneville H."/>
            <person name="Raines C."/>
            <person name="Rensing S.A."/>
            <person name="Riano-Pachon D.M."/>
            <person name="Richier S."/>
            <person name="Rokitta S."/>
            <person name="Shiraiwa Y."/>
            <person name="Soanes D.M."/>
            <person name="van der Giezen M."/>
            <person name="Wahlund T.M."/>
            <person name="Williams B."/>
            <person name="Wilson W."/>
            <person name="Wolfe G."/>
            <person name="Wurch L.L."/>
        </authorList>
    </citation>
    <scope>NUCLEOTIDE SEQUENCE</scope>
</reference>
<feature type="transmembrane region" description="Helical" evidence="1">
    <location>
        <begin position="302"/>
        <end position="321"/>
    </location>
</feature>
<feature type="chain" id="PRO_5044291808" description="TRP C-terminal domain-containing protein" evidence="2">
    <location>
        <begin position="38"/>
        <end position="578"/>
    </location>
</feature>
<proteinExistence type="predicted"/>
<evidence type="ECO:0000256" key="1">
    <source>
        <dbReference type="SAM" id="Phobius"/>
    </source>
</evidence>
<organism evidence="3 4">
    <name type="scientific">Emiliania huxleyi (strain CCMP1516)</name>
    <dbReference type="NCBI Taxonomy" id="280463"/>
    <lineage>
        <taxon>Eukaryota</taxon>
        <taxon>Haptista</taxon>
        <taxon>Haptophyta</taxon>
        <taxon>Prymnesiophyceae</taxon>
        <taxon>Isochrysidales</taxon>
        <taxon>Noelaerhabdaceae</taxon>
        <taxon>Emiliania</taxon>
    </lineage>
</organism>
<dbReference type="HOGENOM" id="CLU_472104_0_0_1"/>
<dbReference type="RefSeq" id="XP_005787494.1">
    <property type="nucleotide sequence ID" value="XM_005787437.1"/>
</dbReference>
<feature type="transmembrane region" description="Helical" evidence="1">
    <location>
        <begin position="474"/>
        <end position="497"/>
    </location>
</feature>
<feature type="transmembrane region" description="Helical" evidence="1">
    <location>
        <begin position="413"/>
        <end position="430"/>
    </location>
</feature>
<keyword evidence="4" id="KW-1185">Reference proteome</keyword>
<dbReference type="PaxDb" id="2903-EOD35065"/>
<reference evidence="3" key="2">
    <citation type="submission" date="2024-10" db="UniProtKB">
        <authorList>
            <consortium name="EnsemblProtists"/>
        </authorList>
    </citation>
    <scope>IDENTIFICATION</scope>
</reference>
<dbReference type="EnsemblProtists" id="EOD35065">
    <property type="protein sequence ID" value="EOD35065"/>
    <property type="gene ID" value="EMIHUDRAFT_110918"/>
</dbReference>
<feature type="transmembrane region" description="Helical" evidence="1">
    <location>
        <begin position="450"/>
        <end position="468"/>
    </location>
</feature>
<dbReference type="GeneID" id="17280336"/>
<feature type="signal peptide" evidence="2">
    <location>
        <begin position="1"/>
        <end position="37"/>
    </location>
</feature>
<evidence type="ECO:0008006" key="5">
    <source>
        <dbReference type="Google" id="ProtNLM"/>
    </source>
</evidence>